<dbReference type="PROSITE" id="PS50850">
    <property type="entry name" value="MFS"/>
    <property type="match status" value="1"/>
</dbReference>
<proteinExistence type="inferred from homology"/>
<keyword evidence="4 8" id="KW-0812">Transmembrane</keyword>
<reference evidence="10 11" key="1">
    <citation type="submission" date="2016-07" db="EMBL/GenBank/DDBJ databases">
        <title>Pervasive Adenine N6-methylation of Active Genes in Fungi.</title>
        <authorList>
            <consortium name="DOE Joint Genome Institute"/>
            <person name="Mondo S.J."/>
            <person name="Dannebaum R.O."/>
            <person name="Kuo R.C."/>
            <person name="Labutti K."/>
            <person name="Haridas S."/>
            <person name="Kuo A."/>
            <person name="Salamov A."/>
            <person name="Ahrendt S.R."/>
            <person name="Lipzen A."/>
            <person name="Sullivan W."/>
            <person name="Andreopoulos W.B."/>
            <person name="Clum A."/>
            <person name="Lindquist E."/>
            <person name="Daum C."/>
            <person name="Ramamoorthy G.K."/>
            <person name="Gryganskyi A."/>
            <person name="Culley D."/>
            <person name="Magnuson J.K."/>
            <person name="James T.Y."/>
            <person name="O'Malley M.A."/>
            <person name="Stajich J.E."/>
            <person name="Spatafora J.W."/>
            <person name="Visel A."/>
            <person name="Grigoriev I.V."/>
        </authorList>
    </citation>
    <scope>NUCLEOTIDE SEQUENCE [LARGE SCALE GENOMIC DNA]</scope>
    <source>
        <strain evidence="10 11">12-1054</strain>
    </source>
</reference>
<dbReference type="RefSeq" id="XP_040726980.1">
    <property type="nucleotide sequence ID" value="XM_040866543.1"/>
</dbReference>
<accession>A0A1Y2FNG4</accession>
<evidence type="ECO:0000313" key="10">
    <source>
        <dbReference type="EMBL" id="ORY85498.1"/>
    </source>
</evidence>
<dbReference type="Proteomes" id="UP000193685">
    <property type="component" value="Unassembled WGS sequence"/>
</dbReference>
<feature type="transmembrane region" description="Helical" evidence="8">
    <location>
        <begin position="87"/>
        <end position="114"/>
    </location>
</feature>
<feature type="transmembrane region" description="Helical" evidence="8">
    <location>
        <begin position="167"/>
        <end position="185"/>
    </location>
</feature>
<dbReference type="SUPFAM" id="SSF103473">
    <property type="entry name" value="MFS general substrate transporter"/>
    <property type="match status" value="1"/>
</dbReference>
<dbReference type="PANTHER" id="PTHR48022">
    <property type="entry name" value="PLASTIDIC GLUCOSE TRANSPORTER 4"/>
    <property type="match status" value="1"/>
</dbReference>
<dbReference type="OMA" id="YELTAAW"/>
<keyword evidence="3 7" id="KW-0813">Transport</keyword>
<feature type="transmembrane region" description="Helical" evidence="8">
    <location>
        <begin position="515"/>
        <end position="531"/>
    </location>
</feature>
<dbReference type="InterPro" id="IPR005828">
    <property type="entry name" value="MFS_sugar_transport-like"/>
</dbReference>
<comment type="caution">
    <text evidence="10">The sequence shown here is derived from an EMBL/GenBank/DDBJ whole genome shotgun (WGS) entry which is preliminary data.</text>
</comment>
<keyword evidence="11" id="KW-1185">Reference proteome</keyword>
<evidence type="ECO:0000256" key="8">
    <source>
        <dbReference type="SAM" id="Phobius"/>
    </source>
</evidence>
<dbReference type="PANTHER" id="PTHR48022:SF5">
    <property type="entry name" value="ALPHA-GLUCOSIDES PERMEASE MPH2-RELATED"/>
    <property type="match status" value="1"/>
</dbReference>
<sequence>MVLKDLAIPRYLSLISLVRRLFPSTAAATMADKTQIAYVEDVASQKSVIIAGHAIDNDKNLVAGAMQATDREHTLTVRQALKAYKSAVLWCLLISASIVMEGYDTMLLGNFYAYPSFQRKYGTLQKDGSYEIPAPWQAGLSNGVAVGQIIGLFLSGFISEKYGYKKTIIAGHAAIIALIFIPFFAPSLEILLVGQILLGLPWGAFQTLTTTYAADVCPTQLRPYLTTYTNLCWVIGQFIGSGVLRGLLGMSEDAGNSMSYRIPFAIQWIWPVPILIGTIFAPESPYWLVRKGRFEDAKAVLRRLQAQNDPNFNADDTVAMMRHTNELEREIAAGTSYLDCFKGVDRRRTEIVCVVWAIQNACGSSFMGFSTYFYKQAGLATENAFSMTMAQYALGAIGTLLSWPLMNRVGRRTIYLYGLIVLCALLMVIGFTSLAGKGSGPSWAIGSMLLIYTGVYDLTVGPICYSLVSELQSTRLRGKTIVLARNLYNVVGIINGVTTPYMLNPSAWNWGAKSGFFYGGICLFCALYCFFRLPEPKGRTPGELAILFEQKVPARKFSKVKVSQFAGEDLTQEKTNLSA</sequence>
<dbReference type="InterPro" id="IPR036259">
    <property type="entry name" value="MFS_trans_sf"/>
</dbReference>
<dbReference type="GO" id="GO:0005351">
    <property type="term" value="F:carbohydrate:proton symporter activity"/>
    <property type="evidence" value="ECO:0007669"/>
    <property type="project" value="TreeGrafter"/>
</dbReference>
<dbReference type="InterPro" id="IPR003663">
    <property type="entry name" value="Sugar/inositol_transpt"/>
</dbReference>
<dbReference type="STRING" id="56484.A0A1Y2FNG4"/>
<feature type="transmembrane region" description="Helical" evidence="8">
    <location>
        <begin position="268"/>
        <end position="289"/>
    </location>
</feature>
<evidence type="ECO:0000256" key="5">
    <source>
        <dbReference type="ARBA" id="ARBA00022989"/>
    </source>
</evidence>
<dbReference type="GO" id="GO:0005886">
    <property type="term" value="C:plasma membrane"/>
    <property type="evidence" value="ECO:0007669"/>
    <property type="project" value="UniProtKB-ARBA"/>
</dbReference>
<feature type="transmembrane region" description="Helical" evidence="8">
    <location>
        <begin position="351"/>
        <end position="372"/>
    </location>
</feature>
<feature type="transmembrane region" description="Helical" evidence="8">
    <location>
        <begin position="415"/>
        <end position="436"/>
    </location>
</feature>
<feature type="transmembrane region" description="Helical" evidence="8">
    <location>
        <begin position="134"/>
        <end position="155"/>
    </location>
</feature>
<dbReference type="AlphaFoldDB" id="A0A1Y2FNG4"/>
<feature type="transmembrane region" description="Helical" evidence="8">
    <location>
        <begin position="486"/>
        <end position="503"/>
    </location>
</feature>
<organism evidence="10 11">
    <name type="scientific">Protomyces lactucae-debilis</name>
    <dbReference type="NCBI Taxonomy" id="2754530"/>
    <lineage>
        <taxon>Eukaryota</taxon>
        <taxon>Fungi</taxon>
        <taxon>Dikarya</taxon>
        <taxon>Ascomycota</taxon>
        <taxon>Taphrinomycotina</taxon>
        <taxon>Taphrinomycetes</taxon>
        <taxon>Taphrinales</taxon>
        <taxon>Protomycetaceae</taxon>
        <taxon>Protomyces</taxon>
    </lineage>
</organism>
<dbReference type="InterPro" id="IPR020846">
    <property type="entry name" value="MFS_dom"/>
</dbReference>
<feature type="transmembrane region" description="Helical" evidence="8">
    <location>
        <begin position="384"/>
        <end position="403"/>
    </location>
</feature>
<evidence type="ECO:0000313" key="11">
    <source>
        <dbReference type="Proteomes" id="UP000193685"/>
    </source>
</evidence>
<evidence type="ECO:0000256" key="4">
    <source>
        <dbReference type="ARBA" id="ARBA00022692"/>
    </source>
</evidence>
<dbReference type="Gene3D" id="1.20.1250.20">
    <property type="entry name" value="MFS general substrate transporter like domains"/>
    <property type="match status" value="1"/>
</dbReference>
<evidence type="ECO:0000256" key="1">
    <source>
        <dbReference type="ARBA" id="ARBA00004141"/>
    </source>
</evidence>
<dbReference type="OrthoDB" id="6612291at2759"/>
<keyword evidence="6 8" id="KW-0472">Membrane</keyword>
<dbReference type="NCBIfam" id="TIGR00879">
    <property type="entry name" value="SP"/>
    <property type="match status" value="1"/>
</dbReference>
<comment type="similarity">
    <text evidence="2 7">Belongs to the major facilitator superfamily. Sugar transporter (TC 2.A.1.1) family.</text>
</comment>
<dbReference type="InterPro" id="IPR050360">
    <property type="entry name" value="MFS_Sugar_Transporters"/>
</dbReference>
<dbReference type="EMBL" id="MCFI01000004">
    <property type="protein sequence ID" value="ORY85498.1"/>
    <property type="molecule type" value="Genomic_DNA"/>
</dbReference>
<feature type="domain" description="Major facilitator superfamily (MFS) profile" evidence="9">
    <location>
        <begin position="90"/>
        <end position="537"/>
    </location>
</feature>
<feature type="transmembrane region" description="Helical" evidence="8">
    <location>
        <begin position="442"/>
        <end position="465"/>
    </location>
</feature>
<dbReference type="FunFam" id="1.20.1250.20:FF:000149">
    <property type="entry name" value="MFS transporter, SP family, general alpha glucoside:H+ symporter"/>
    <property type="match status" value="1"/>
</dbReference>
<keyword evidence="5 8" id="KW-1133">Transmembrane helix</keyword>
<evidence type="ECO:0000256" key="2">
    <source>
        <dbReference type="ARBA" id="ARBA00010992"/>
    </source>
</evidence>
<dbReference type="GeneID" id="63783142"/>
<evidence type="ECO:0000256" key="3">
    <source>
        <dbReference type="ARBA" id="ARBA00022448"/>
    </source>
</evidence>
<evidence type="ECO:0000259" key="9">
    <source>
        <dbReference type="PROSITE" id="PS50850"/>
    </source>
</evidence>
<gene>
    <name evidence="10" type="ORF">BCR37DRAFT_239713</name>
</gene>
<evidence type="ECO:0000256" key="7">
    <source>
        <dbReference type="RuleBase" id="RU003346"/>
    </source>
</evidence>
<protein>
    <submittedName>
        <fullName evidence="10">And other transporter-domain-containing protein</fullName>
    </submittedName>
</protein>
<dbReference type="Pfam" id="PF00083">
    <property type="entry name" value="Sugar_tr"/>
    <property type="match status" value="1"/>
</dbReference>
<name>A0A1Y2FNG4_PROLT</name>
<evidence type="ECO:0000256" key="6">
    <source>
        <dbReference type="ARBA" id="ARBA00023136"/>
    </source>
</evidence>
<comment type="subcellular location">
    <subcellularLocation>
        <location evidence="1">Membrane</location>
        <topology evidence="1">Multi-pass membrane protein</topology>
    </subcellularLocation>
</comment>